<reference evidence="1" key="3">
    <citation type="submission" date="2025-09" db="UniProtKB">
        <authorList>
            <consortium name="Ensembl"/>
        </authorList>
    </citation>
    <scope>IDENTIFICATION</scope>
</reference>
<organism evidence="1 2">
    <name type="scientific">Papio anubis</name>
    <name type="common">Olive baboon</name>
    <dbReference type="NCBI Taxonomy" id="9555"/>
    <lineage>
        <taxon>Eukaryota</taxon>
        <taxon>Metazoa</taxon>
        <taxon>Chordata</taxon>
        <taxon>Craniata</taxon>
        <taxon>Vertebrata</taxon>
        <taxon>Euteleostomi</taxon>
        <taxon>Mammalia</taxon>
        <taxon>Eutheria</taxon>
        <taxon>Euarchontoglires</taxon>
        <taxon>Primates</taxon>
        <taxon>Haplorrhini</taxon>
        <taxon>Catarrhini</taxon>
        <taxon>Cercopithecidae</taxon>
        <taxon>Cercopithecinae</taxon>
        <taxon>Papio</taxon>
    </lineage>
</organism>
<dbReference type="Ensembl" id="ENSPANT00000069518.1">
    <property type="protein sequence ID" value="ENSPANP00000058297.1"/>
    <property type="gene ID" value="ENSPANG00000041989.1"/>
</dbReference>
<keyword evidence="2" id="KW-1185">Reference proteome</keyword>
<dbReference type="Proteomes" id="UP000028761">
    <property type="component" value="Chromosome 4"/>
</dbReference>
<dbReference type="PANTHER" id="PTHR46254:SF6">
    <property type="entry name" value="HIGH MOBILITY GROUP AT-HOOK 2"/>
    <property type="match status" value="1"/>
</dbReference>
<name>A0A8I5NAM3_PAPAN</name>
<sequence>MNHSRNLRMEKIKRQQGHSGGITEVSFQYPDPKRWMVKVTGTKSHCVAQAGVQWCNLSSLQLPPPGFEQFSFLRLPSSWDYRYTPPCLVNFCIFSGDGVSPCWPGWSPTPDLKCFAHLGLPKCTFYFLTLKNHSWLRAILRGHHHSLISIAGTAELNNNCSAGVRGTIHDS</sequence>
<proteinExistence type="predicted"/>
<protein>
    <submittedName>
        <fullName evidence="1">Uncharacterized protein</fullName>
    </submittedName>
</protein>
<dbReference type="GeneTree" id="ENSGT00940000161627"/>
<dbReference type="PANTHER" id="PTHR46254">
    <property type="entry name" value="PROTEIN GVQW1-RELATED"/>
    <property type="match status" value="1"/>
</dbReference>
<evidence type="ECO:0000313" key="2">
    <source>
        <dbReference type="Proteomes" id="UP000028761"/>
    </source>
</evidence>
<accession>A0A8I5NAM3</accession>
<dbReference type="AlphaFoldDB" id="A0A8I5NAM3"/>
<evidence type="ECO:0000313" key="1">
    <source>
        <dbReference type="Ensembl" id="ENSPANP00000058297.1"/>
    </source>
</evidence>
<reference evidence="1" key="2">
    <citation type="submission" date="2025-08" db="UniProtKB">
        <authorList>
            <consortium name="Ensembl"/>
        </authorList>
    </citation>
    <scope>IDENTIFICATION</scope>
</reference>
<reference evidence="1 2" key="1">
    <citation type="submission" date="2012-03" db="EMBL/GenBank/DDBJ databases">
        <title>Whole Genome Assembly of Papio anubis.</title>
        <authorList>
            <person name="Liu Y.L."/>
            <person name="Abraham K.A."/>
            <person name="Akbar H.A."/>
            <person name="Ali S.A."/>
            <person name="Anosike U.A."/>
            <person name="Aqrawi P.A."/>
            <person name="Arias F.A."/>
            <person name="Attaway T.A."/>
            <person name="Awwad R.A."/>
            <person name="Babu C.B."/>
            <person name="Bandaranaike D.B."/>
            <person name="Battles P.B."/>
            <person name="Bell A.B."/>
            <person name="Beltran B.B."/>
            <person name="Berhane-Mersha D.B."/>
            <person name="Bess C.B."/>
            <person name="Bickham C.B."/>
            <person name="Bolden T.B."/>
            <person name="Carter K.C."/>
            <person name="Chau D.C."/>
            <person name="Chavez A.C."/>
            <person name="Clerc-Blankenburg K.C."/>
            <person name="Coyle M.C."/>
            <person name="Dao M.D."/>
            <person name="Davila M.L.D."/>
            <person name="Davy-Carroll L.D."/>
            <person name="Denson S.D."/>
            <person name="Dinh H.D."/>
            <person name="Fernandez S.F."/>
            <person name="Fernando P.F."/>
            <person name="Forbes L.F."/>
            <person name="Francis C.F."/>
            <person name="Francisco L.F."/>
            <person name="Fu Q.F."/>
            <person name="Garcia-Iii R.G."/>
            <person name="Garrett T.G."/>
            <person name="Gross S.G."/>
            <person name="Gubbala S.G."/>
            <person name="Hirani K.H."/>
            <person name="Hogues M.H."/>
            <person name="Hollins B.H."/>
            <person name="Jackson L.J."/>
            <person name="Javaid M.J."/>
            <person name="Jhangiani S.J."/>
            <person name="Johnson A.J."/>
            <person name="Johnson B.J."/>
            <person name="Jones J.J."/>
            <person name="Joshi V.J."/>
            <person name="Kalu J.K."/>
            <person name="Khan N.K."/>
            <person name="Korchina V.K."/>
            <person name="Kovar C.K."/>
            <person name="Lago L.L."/>
            <person name="Lara F.L."/>
            <person name="Le T.-K.L."/>
            <person name="Lee S.L."/>
            <person name="Legall-Iii F.L."/>
            <person name="Lemon S.L."/>
            <person name="Liu J.L."/>
            <person name="Liu Y.-S.L."/>
            <person name="Liyanage D.L."/>
            <person name="Lopez J.L."/>
            <person name="Lorensuhewa L.L."/>
            <person name="Mata R.M."/>
            <person name="Mathew T.M."/>
            <person name="Mercado C.M."/>
            <person name="Mercado I.M."/>
            <person name="Morales K.M."/>
            <person name="Morgan M.M."/>
            <person name="Munidasa M.M."/>
            <person name="Ngo D.N."/>
            <person name="Nguyen L.N."/>
            <person name="Nguyen T.N."/>
            <person name="Nguyen N.N."/>
            <person name="Obregon M.O."/>
            <person name="Okwuonu G.O."/>
            <person name="Ongeri F.O."/>
            <person name="Onwere C.O."/>
            <person name="Osifeso I.O."/>
            <person name="Parra A.P."/>
            <person name="Patil S.P."/>
            <person name="Perez A.P."/>
            <person name="Perez Y.P."/>
            <person name="Pham C.P."/>
            <person name="Pu L.-L.P."/>
            <person name="Puazo M.P."/>
            <person name="Quiroz J.Q."/>
            <person name="Rouhana J.R."/>
            <person name="Ruiz M.R."/>
            <person name="Ruiz S.-J.R."/>
            <person name="Saada N.S."/>
            <person name="Santibanez J.S."/>
            <person name="Scheel M.S."/>
            <person name="Schneider B.S."/>
            <person name="Simmons D.S."/>
            <person name="Sisson I.S."/>
            <person name="Tang L.-Y.T."/>
            <person name="Thornton R.T."/>
            <person name="Tisius J.T."/>
            <person name="Toledanes G.T."/>
            <person name="Trejos Z.T."/>
            <person name="Usmani K.U."/>
            <person name="Varghese R.V."/>
            <person name="Vattathil S.V."/>
            <person name="Vee V.V."/>
            <person name="Walker D.W."/>
            <person name="Weissenberger G.W."/>
            <person name="White C.W."/>
            <person name="Williams A.W."/>
            <person name="Woodworth J.W."/>
            <person name="Wright R.W."/>
            <person name="Zhu Y.Z."/>
            <person name="Han Y.H."/>
            <person name="Newsham I.N."/>
            <person name="Nazareth L.N."/>
            <person name="Worley K.W."/>
            <person name="Muzny D.M."/>
            <person name="Rogers J.R."/>
            <person name="Gibbs R.G."/>
        </authorList>
    </citation>
    <scope>NUCLEOTIDE SEQUENCE [LARGE SCALE GENOMIC DNA]</scope>
</reference>